<dbReference type="GeneID" id="37219669"/>
<sequence>MTACIRKRWPAGGPAACLALAGGAYRGWPGFRRRRCMCLAIWWLYQLQRGGGCAVRLRLISMLVYSRSCYCDCFYPILLLIIPPPWSPLIPVHSSHRDGRDWVHPRQLPDAICQVQLHDPLLQTWQIRGGDRGVWFSSEREVALQPRMHPPGRDGSFSAGITLTVGPDWAPCIRVSLQLFLT</sequence>
<evidence type="ECO:0000313" key="2">
    <source>
        <dbReference type="Proteomes" id="UP000249402"/>
    </source>
</evidence>
<evidence type="ECO:0000313" key="1">
    <source>
        <dbReference type="EMBL" id="RAL03691.1"/>
    </source>
</evidence>
<gene>
    <name evidence="1" type="ORF">BO80DRAFT_267633</name>
</gene>
<proteinExistence type="predicted"/>
<name>A0A395H6X8_9EURO</name>
<protein>
    <submittedName>
        <fullName evidence="1">Uncharacterized protein</fullName>
    </submittedName>
</protein>
<keyword evidence="2" id="KW-1185">Reference proteome</keyword>
<dbReference type="AlphaFoldDB" id="A0A395H6X8"/>
<accession>A0A395H6X8</accession>
<organism evidence="1 2">
    <name type="scientific">Aspergillus ibericus CBS 121593</name>
    <dbReference type="NCBI Taxonomy" id="1448316"/>
    <lineage>
        <taxon>Eukaryota</taxon>
        <taxon>Fungi</taxon>
        <taxon>Dikarya</taxon>
        <taxon>Ascomycota</taxon>
        <taxon>Pezizomycotina</taxon>
        <taxon>Eurotiomycetes</taxon>
        <taxon>Eurotiomycetidae</taxon>
        <taxon>Eurotiales</taxon>
        <taxon>Aspergillaceae</taxon>
        <taxon>Aspergillus</taxon>
        <taxon>Aspergillus subgen. Circumdati</taxon>
    </lineage>
</organism>
<dbReference type="RefSeq" id="XP_025578018.1">
    <property type="nucleotide sequence ID" value="XM_025714804.1"/>
</dbReference>
<dbReference type="Proteomes" id="UP000249402">
    <property type="component" value="Unassembled WGS sequence"/>
</dbReference>
<dbReference type="EMBL" id="KZ824426">
    <property type="protein sequence ID" value="RAL03691.1"/>
    <property type="molecule type" value="Genomic_DNA"/>
</dbReference>
<dbReference type="VEuPathDB" id="FungiDB:BO80DRAFT_267633"/>
<reference evidence="1 2" key="1">
    <citation type="submission" date="2018-02" db="EMBL/GenBank/DDBJ databases">
        <title>The genomes of Aspergillus section Nigri reveals drivers in fungal speciation.</title>
        <authorList>
            <consortium name="DOE Joint Genome Institute"/>
            <person name="Vesth T.C."/>
            <person name="Nybo J."/>
            <person name="Theobald S."/>
            <person name="Brandl J."/>
            <person name="Frisvad J.C."/>
            <person name="Nielsen K.F."/>
            <person name="Lyhne E.K."/>
            <person name="Kogle M.E."/>
            <person name="Kuo A."/>
            <person name="Riley R."/>
            <person name="Clum A."/>
            <person name="Nolan M."/>
            <person name="Lipzen A."/>
            <person name="Salamov A."/>
            <person name="Henrissat B."/>
            <person name="Wiebenga A."/>
            <person name="De vries R.P."/>
            <person name="Grigoriev I.V."/>
            <person name="Mortensen U.H."/>
            <person name="Andersen M.R."/>
            <person name="Baker S.E."/>
        </authorList>
    </citation>
    <scope>NUCLEOTIDE SEQUENCE [LARGE SCALE GENOMIC DNA]</scope>
    <source>
        <strain evidence="1 2">CBS 121593</strain>
    </source>
</reference>